<accession>A0A0A8XNV9</accession>
<organism evidence="1">
    <name type="scientific">Arundo donax</name>
    <name type="common">Giant reed</name>
    <name type="synonym">Donax arundinaceus</name>
    <dbReference type="NCBI Taxonomy" id="35708"/>
    <lineage>
        <taxon>Eukaryota</taxon>
        <taxon>Viridiplantae</taxon>
        <taxon>Streptophyta</taxon>
        <taxon>Embryophyta</taxon>
        <taxon>Tracheophyta</taxon>
        <taxon>Spermatophyta</taxon>
        <taxon>Magnoliopsida</taxon>
        <taxon>Liliopsida</taxon>
        <taxon>Poales</taxon>
        <taxon>Poaceae</taxon>
        <taxon>PACMAD clade</taxon>
        <taxon>Arundinoideae</taxon>
        <taxon>Arundineae</taxon>
        <taxon>Arundo</taxon>
    </lineage>
</organism>
<dbReference type="AlphaFoldDB" id="A0A0A8XNV9"/>
<reference evidence="1" key="1">
    <citation type="submission" date="2014-09" db="EMBL/GenBank/DDBJ databases">
        <authorList>
            <person name="Magalhaes I.L.F."/>
            <person name="Oliveira U."/>
            <person name="Santos F.R."/>
            <person name="Vidigal T.H.D.A."/>
            <person name="Brescovit A.D."/>
            <person name="Santos A.J."/>
        </authorList>
    </citation>
    <scope>NUCLEOTIDE SEQUENCE</scope>
    <source>
        <tissue evidence="1">Shoot tissue taken approximately 20 cm above the soil surface</tissue>
    </source>
</reference>
<name>A0A0A8XNV9_ARUDO</name>
<protein>
    <submittedName>
        <fullName evidence="1">Uncharacterized protein</fullName>
    </submittedName>
</protein>
<dbReference type="EMBL" id="GBRH01282566">
    <property type="protein sequence ID" value="JAD15329.1"/>
    <property type="molecule type" value="Transcribed_RNA"/>
</dbReference>
<proteinExistence type="predicted"/>
<evidence type="ECO:0000313" key="1">
    <source>
        <dbReference type="EMBL" id="JAD15329.1"/>
    </source>
</evidence>
<sequence length="67" mass="7398">MDLDGGLLLVDGLKKISGVHTARVKMYEKEHQPPAKAEKGKIKRCISARFSACMALDFCFDGNESQL</sequence>
<reference evidence="1" key="2">
    <citation type="journal article" date="2015" name="Data Brief">
        <title>Shoot transcriptome of the giant reed, Arundo donax.</title>
        <authorList>
            <person name="Barrero R.A."/>
            <person name="Guerrero F.D."/>
            <person name="Moolhuijzen P."/>
            <person name="Goolsby J.A."/>
            <person name="Tidwell J."/>
            <person name="Bellgard S.E."/>
            <person name="Bellgard M.I."/>
        </authorList>
    </citation>
    <scope>NUCLEOTIDE SEQUENCE</scope>
    <source>
        <tissue evidence="1">Shoot tissue taken approximately 20 cm above the soil surface</tissue>
    </source>
</reference>